<gene>
    <name evidence="2" type="primary">LOC118418708</name>
</gene>
<dbReference type="KEGG" id="bfo:118418708"/>
<reference evidence="1" key="1">
    <citation type="journal article" date="2020" name="Nat. Ecol. Evol.">
        <title>Deeply conserved synteny resolves early events in vertebrate evolution.</title>
        <authorList>
            <person name="Simakov O."/>
            <person name="Marletaz F."/>
            <person name="Yue J.X."/>
            <person name="O'Connell B."/>
            <person name="Jenkins J."/>
            <person name="Brandt A."/>
            <person name="Calef R."/>
            <person name="Tung C.H."/>
            <person name="Huang T.K."/>
            <person name="Schmutz J."/>
            <person name="Satoh N."/>
            <person name="Yu J.K."/>
            <person name="Putnam N.H."/>
            <person name="Green R.E."/>
            <person name="Rokhsar D.S."/>
        </authorList>
    </citation>
    <scope>NUCLEOTIDE SEQUENCE [LARGE SCALE GENOMIC DNA]</scope>
    <source>
        <strain evidence="1">S238N-H82</strain>
    </source>
</reference>
<protein>
    <submittedName>
        <fullName evidence="2">Uncharacterized protein LOC118418708</fullName>
    </submittedName>
</protein>
<dbReference type="Gene3D" id="2.40.128.20">
    <property type="match status" value="1"/>
</dbReference>
<dbReference type="RefSeq" id="XP_035680665.1">
    <property type="nucleotide sequence ID" value="XM_035824772.1"/>
</dbReference>
<organism evidence="1 2">
    <name type="scientific">Branchiostoma floridae</name>
    <name type="common">Florida lancelet</name>
    <name type="synonym">Amphioxus</name>
    <dbReference type="NCBI Taxonomy" id="7739"/>
    <lineage>
        <taxon>Eukaryota</taxon>
        <taxon>Metazoa</taxon>
        <taxon>Chordata</taxon>
        <taxon>Cephalochordata</taxon>
        <taxon>Leptocardii</taxon>
        <taxon>Amphioxiformes</taxon>
        <taxon>Branchiostomatidae</taxon>
        <taxon>Branchiostoma</taxon>
    </lineage>
</organism>
<dbReference type="OrthoDB" id="10110559at2759"/>
<dbReference type="OMA" id="GTHWKYG"/>
<reference evidence="2" key="2">
    <citation type="submission" date="2025-08" db="UniProtKB">
        <authorList>
            <consortium name="RefSeq"/>
        </authorList>
    </citation>
    <scope>IDENTIFICATION</scope>
    <source>
        <strain evidence="2">S238N-H82</strain>
        <tissue evidence="2">Testes</tissue>
    </source>
</reference>
<proteinExistence type="predicted"/>
<evidence type="ECO:0000313" key="1">
    <source>
        <dbReference type="Proteomes" id="UP000001554"/>
    </source>
</evidence>
<dbReference type="GeneID" id="118418708"/>
<sequence length="135" mass="14987">MEQFVGKWRQSTMDFEKMKALYAKMGAPEAALDGQKEHWKTSYIEVAENGTHWKYGNDSAPGGDATVTFDMAEKVCNRTGKGGVIKSTFEMKGDTEMVIHNPNGLKLTAKMAGHEMKLTQTLDDVSVDTVYTKSE</sequence>
<dbReference type="AlphaFoldDB" id="A0A9J7LEL6"/>
<evidence type="ECO:0000313" key="2">
    <source>
        <dbReference type="RefSeq" id="XP_035680665.1"/>
    </source>
</evidence>
<dbReference type="SUPFAM" id="SSF50814">
    <property type="entry name" value="Lipocalins"/>
    <property type="match status" value="1"/>
</dbReference>
<dbReference type="InterPro" id="IPR012674">
    <property type="entry name" value="Calycin"/>
</dbReference>
<accession>A0A9J7LEL6</accession>
<keyword evidence="1" id="KW-1185">Reference proteome</keyword>
<dbReference type="Proteomes" id="UP000001554">
    <property type="component" value="Chromosome 6"/>
</dbReference>
<name>A0A9J7LEL6_BRAFL</name>